<evidence type="ECO:0000313" key="1">
    <source>
        <dbReference type="EMBL" id="MCT8992130.1"/>
    </source>
</evidence>
<dbReference type="EMBL" id="JAODNV010000025">
    <property type="protein sequence ID" value="MCT8992130.1"/>
    <property type="molecule type" value="Genomic_DNA"/>
</dbReference>
<sequence>MAVLIGFSGIIAVEAQTAAEVNKTLDELFGEHAPYQAFFEKLKKAVVWTAPRCALGWRLSFPALISNTGWLRVLIS</sequence>
<organism evidence="1 2">
    <name type="scientific">Chelativorans petroleitrophicus</name>
    <dbReference type="NCBI Taxonomy" id="2975484"/>
    <lineage>
        <taxon>Bacteria</taxon>
        <taxon>Pseudomonadati</taxon>
        <taxon>Pseudomonadota</taxon>
        <taxon>Alphaproteobacteria</taxon>
        <taxon>Hyphomicrobiales</taxon>
        <taxon>Phyllobacteriaceae</taxon>
        <taxon>Chelativorans</taxon>
    </lineage>
</organism>
<evidence type="ECO:0000313" key="2">
    <source>
        <dbReference type="Proteomes" id="UP001149009"/>
    </source>
</evidence>
<dbReference type="AlphaFoldDB" id="A0A9X2XCM9"/>
<reference evidence="1" key="1">
    <citation type="submission" date="2022-08" db="EMBL/GenBank/DDBJ databases">
        <title>Chelativorans sichuanense sp. nov., a paraffin oil-degrading bacterium isolated from a mixture of oil-based drill cuttings and paddy soil.</title>
        <authorList>
            <person name="Yu J."/>
            <person name="Liu H."/>
            <person name="Chen Q."/>
        </authorList>
    </citation>
    <scope>NUCLEOTIDE SEQUENCE</scope>
    <source>
        <strain evidence="1">SCAU 2101</strain>
    </source>
</reference>
<proteinExistence type="predicted"/>
<keyword evidence="2" id="KW-1185">Reference proteome</keyword>
<dbReference type="RefSeq" id="WP_261517084.1">
    <property type="nucleotide sequence ID" value="NZ_JAODNV010000025.1"/>
</dbReference>
<name>A0A9X2XCM9_9HYPH</name>
<gene>
    <name evidence="1" type="ORF">NYR54_17850</name>
</gene>
<comment type="caution">
    <text evidence="1">The sequence shown here is derived from an EMBL/GenBank/DDBJ whole genome shotgun (WGS) entry which is preliminary data.</text>
</comment>
<protein>
    <submittedName>
        <fullName evidence="1">Uncharacterized protein</fullName>
    </submittedName>
</protein>
<dbReference type="Proteomes" id="UP001149009">
    <property type="component" value="Unassembled WGS sequence"/>
</dbReference>
<accession>A0A9X2XCM9</accession>